<dbReference type="Pfam" id="PF00072">
    <property type="entry name" value="Response_reg"/>
    <property type="match status" value="1"/>
</dbReference>
<dbReference type="Gene3D" id="3.40.50.2300">
    <property type="match status" value="1"/>
</dbReference>
<dbReference type="PATRIC" id="fig|582680.6.peg.1636"/>
<gene>
    <name evidence="8" type="primary">devR</name>
    <name evidence="8" type="ORF">RS86_01586</name>
</gene>
<evidence type="ECO:0000259" key="6">
    <source>
        <dbReference type="PROSITE" id="PS50043"/>
    </source>
</evidence>
<dbReference type="STRING" id="582680.RS86_01586"/>
<dbReference type="GO" id="GO:0003677">
    <property type="term" value="F:DNA binding"/>
    <property type="evidence" value="ECO:0007669"/>
    <property type="project" value="UniProtKB-KW"/>
</dbReference>
<evidence type="ECO:0000256" key="3">
    <source>
        <dbReference type="ARBA" id="ARBA00023125"/>
    </source>
</evidence>
<dbReference type="Proteomes" id="UP000033740">
    <property type="component" value="Unassembled WGS sequence"/>
</dbReference>
<dbReference type="SMART" id="SM00421">
    <property type="entry name" value="HTH_LUXR"/>
    <property type="match status" value="1"/>
</dbReference>
<dbReference type="PANTHER" id="PTHR43214">
    <property type="entry name" value="TWO-COMPONENT RESPONSE REGULATOR"/>
    <property type="match status" value="1"/>
</dbReference>
<accession>A0A0F0LM80</accession>
<dbReference type="InterPro" id="IPR001789">
    <property type="entry name" value="Sig_transdc_resp-reg_receiver"/>
</dbReference>
<reference evidence="8 9" key="1">
    <citation type="submission" date="2015-02" db="EMBL/GenBank/DDBJ databases">
        <title>Draft genome sequences of ten Microbacterium spp. with emphasis on heavy metal contaminated environments.</title>
        <authorList>
            <person name="Corretto E."/>
        </authorList>
    </citation>
    <scope>NUCLEOTIDE SEQUENCE [LARGE SCALE GENOMIC DNA]</scope>
    <source>
        <strain evidence="8 9">ARN176</strain>
    </source>
</reference>
<feature type="domain" description="HTH luxR-type" evidence="6">
    <location>
        <begin position="146"/>
        <end position="211"/>
    </location>
</feature>
<dbReference type="PROSITE" id="PS50110">
    <property type="entry name" value="RESPONSE_REGULATORY"/>
    <property type="match status" value="1"/>
</dbReference>
<dbReference type="SUPFAM" id="SSF52172">
    <property type="entry name" value="CheY-like"/>
    <property type="match status" value="1"/>
</dbReference>
<keyword evidence="9" id="KW-1185">Reference proteome</keyword>
<evidence type="ECO:0000256" key="1">
    <source>
        <dbReference type="ARBA" id="ARBA00022553"/>
    </source>
</evidence>
<feature type="modified residue" description="4-aspartylphosphate" evidence="5">
    <location>
        <position position="53"/>
    </location>
</feature>
<comment type="caution">
    <text evidence="8">The sequence shown here is derived from an EMBL/GenBank/DDBJ whole genome shotgun (WGS) entry which is preliminary data.</text>
</comment>
<evidence type="ECO:0000313" key="9">
    <source>
        <dbReference type="Proteomes" id="UP000033740"/>
    </source>
</evidence>
<evidence type="ECO:0000313" key="8">
    <source>
        <dbReference type="EMBL" id="KJL33789.1"/>
    </source>
</evidence>
<proteinExistence type="predicted"/>
<evidence type="ECO:0000256" key="2">
    <source>
        <dbReference type="ARBA" id="ARBA00023015"/>
    </source>
</evidence>
<sequence>MIRVVIVDDEALVRTGFTMILNATDDIRVVGTASGIEALDVIKAEKPDVLLLDIRMPQIDGLTLLGIISTLPERPAVAMLTTFDADEYIMTALGSGASGFLLKDTEPEQLGQYVRALAAGGVVLSRRASRTLLDTHPGLGAALDEEAERVSTLTDRERQVLTLVAEGLSNADIGARLYLGAGTVKDHVSAILAKLGVTSRVQAALAAQRAGVLDERRPGR</sequence>
<dbReference type="GO" id="GO:0000160">
    <property type="term" value="P:phosphorelay signal transduction system"/>
    <property type="evidence" value="ECO:0007669"/>
    <property type="project" value="InterPro"/>
</dbReference>
<dbReference type="PANTHER" id="PTHR43214:SF24">
    <property type="entry name" value="TRANSCRIPTIONAL REGULATORY PROTEIN NARL-RELATED"/>
    <property type="match status" value="1"/>
</dbReference>
<dbReference type="CDD" id="cd17535">
    <property type="entry name" value="REC_NarL-like"/>
    <property type="match status" value="1"/>
</dbReference>
<dbReference type="SUPFAM" id="SSF46894">
    <property type="entry name" value="C-terminal effector domain of the bipartite response regulators"/>
    <property type="match status" value="1"/>
</dbReference>
<keyword evidence="4" id="KW-0804">Transcription</keyword>
<dbReference type="EMBL" id="JYIX01000032">
    <property type="protein sequence ID" value="KJL33789.1"/>
    <property type="molecule type" value="Genomic_DNA"/>
</dbReference>
<evidence type="ECO:0000259" key="7">
    <source>
        <dbReference type="PROSITE" id="PS50110"/>
    </source>
</evidence>
<evidence type="ECO:0000256" key="5">
    <source>
        <dbReference type="PROSITE-ProRule" id="PRU00169"/>
    </source>
</evidence>
<organism evidence="8 9">
    <name type="scientific">Microbacterium azadirachtae</name>
    <dbReference type="NCBI Taxonomy" id="582680"/>
    <lineage>
        <taxon>Bacteria</taxon>
        <taxon>Bacillati</taxon>
        <taxon>Actinomycetota</taxon>
        <taxon>Actinomycetes</taxon>
        <taxon>Micrococcales</taxon>
        <taxon>Microbacteriaceae</taxon>
        <taxon>Microbacterium</taxon>
    </lineage>
</organism>
<dbReference type="InterPro" id="IPR039420">
    <property type="entry name" value="WalR-like"/>
</dbReference>
<dbReference type="PRINTS" id="PR00038">
    <property type="entry name" value="HTHLUXR"/>
</dbReference>
<name>A0A0F0LM80_9MICO</name>
<dbReference type="CDD" id="cd06170">
    <property type="entry name" value="LuxR_C_like"/>
    <property type="match status" value="1"/>
</dbReference>
<dbReference type="InterPro" id="IPR011006">
    <property type="entry name" value="CheY-like_superfamily"/>
</dbReference>
<protein>
    <submittedName>
        <fullName evidence="8">Transcriptional regulatory protein DevR (DosR)</fullName>
    </submittedName>
</protein>
<evidence type="ECO:0000256" key="4">
    <source>
        <dbReference type="ARBA" id="ARBA00023163"/>
    </source>
</evidence>
<feature type="domain" description="Response regulatory" evidence="7">
    <location>
        <begin position="3"/>
        <end position="118"/>
    </location>
</feature>
<dbReference type="PROSITE" id="PS00622">
    <property type="entry name" value="HTH_LUXR_1"/>
    <property type="match status" value="1"/>
</dbReference>
<dbReference type="AlphaFoldDB" id="A0A0F0LM80"/>
<dbReference type="PROSITE" id="PS50043">
    <property type="entry name" value="HTH_LUXR_2"/>
    <property type="match status" value="1"/>
</dbReference>
<keyword evidence="1 5" id="KW-0597">Phosphoprotein</keyword>
<dbReference type="InterPro" id="IPR058245">
    <property type="entry name" value="NreC/VraR/RcsB-like_REC"/>
</dbReference>
<dbReference type="SMART" id="SM00448">
    <property type="entry name" value="REC"/>
    <property type="match status" value="1"/>
</dbReference>
<dbReference type="GO" id="GO:0006355">
    <property type="term" value="P:regulation of DNA-templated transcription"/>
    <property type="evidence" value="ECO:0007669"/>
    <property type="project" value="InterPro"/>
</dbReference>
<keyword evidence="2" id="KW-0805">Transcription regulation</keyword>
<dbReference type="InterPro" id="IPR016032">
    <property type="entry name" value="Sig_transdc_resp-reg_C-effctor"/>
</dbReference>
<keyword evidence="3" id="KW-0238">DNA-binding</keyword>
<dbReference type="Pfam" id="PF00196">
    <property type="entry name" value="GerE"/>
    <property type="match status" value="1"/>
</dbReference>
<dbReference type="InterPro" id="IPR000792">
    <property type="entry name" value="Tscrpt_reg_LuxR_C"/>
</dbReference>